<accession>A0A9P7UJ73</accession>
<gene>
    <name evidence="1" type="ORF">JMJ77_006463</name>
</gene>
<organism evidence="1 2">
    <name type="scientific">Colletotrichum scovillei</name>
    <dbReference type="NCBI Taxonomy" id="1209932"/>
    <lineage>
        <taxon>Eukaryota</taxon>
        <taxon>Fungi</taxon>
        <taxon>Dikarya</taxon>
        <taxon>Ascomycota</taxon>
        <taxon>Pezizomycotina</taxon>
        <taxon>Sordariomycetes</taxon>
        <taxon>Hypocreomycetidae</taxon>
        <taxon>Glomerellales</taxon>
        <taxon>Glomerellaceae</taxon>
        <taxon>Colletotrichum</taxon>
        <taxon>Colletotrichum acutatum species complex</taxon>
    </lineage>
</organism>
<sequence>DLDDHCVTTTNLTKRSGRCIRALPARPVFLRPEVDRNMMGGAAPSNIFGGWKWKYPFAPIIDLTKRSVKAPP</sequence>
<evidence type="ECO:0000313" key="2">
    <source>
        <dbReference type="Proteomes" id="UP000699042"/>
    </source>
</evidence>
<name>A0A9P7UJ73_9PEZI</name>
<feature type="non-terminal residue" evidence="1">
    <location>
        <position position="1"/>
    </location>
</feature>
<dbReference type="AlphaFoldDB" id="A0A9P7UJ73"/>
<reference evidence="1" key="1">
    <citation type="submission" date="2021-05" db="EMBL/GenBank/DDBJ databases">
        <title>Comparative genomics of three Colletotrichum scovillei strains and genetic complementation revealed genes involved fungal growth and virulence on chili pepper.</title>
        <authorList>
            <person name="Hsieh D.-K."/>
            <person name="Chuang S.-C."/>
            <person name="Chen C.-Y."/>
            <person name="Chao Y.-T."/>
            <person name="Lu M.-Y.J."/>
            <person name="Lee M.-H."/>
            <person name="Shih M.-C."/>
        </authorList>
    </citation>
    <scope>NUCLEOTIDE SEQUENCE</scope>
    <source>
        <strain evidence="1">Coll-153</strain>
    </source>
</reference>
<dbReference type="Proteomes" id="UP000699042">
    <property type="component" value="Unassembled WGS sequence"/>
</dbReference>
<proteinExistence type="predicted"/>
<evidence type="ECO:0000313" key="1">
    <source>
        <dbReference type="EMBL" id="KAG7059095.1"/>
    </source>
</evidence>
<protein>
    <submittedName>
        <fullName evidence="1">Uncharacterized protein</fullName>
    </submittedName>
</protein>
<dbReference type="EMBL" id="JAESDN010000001">
    <property type="protein sequence ID" value="KAG7059095.1"/>
    <property type="molecule type" value="Genomic_DNA"/>
</dbReference>
<comment type="caution">
    <text evidence="1">The sequence shown here is derived from an EMBL/GenBank/DDBJ whole genome shotgun (WGS) entry which is preliminary data.</text>
</comment>
<keyword evidence="2" id="KW-1185">Reference proteome</keyword>